<keyword evidence="3" id="KW-0808">Transferase</keyword>
<evidence type="ECO:0000256" key="2">
    <source>
        <dbReference type="ARBA" id="ARBA00012483"/>
    </source>
</evidence>
<dbReference type="GO" id="GO:0061630">
    <property type="term" value="F:ubiquitin protein ligase activity"/>
    <property type="evidence" value="ECO:0007669"/>
    <property type="project" value="UniProtKB-EC"/>
</dbReference>
<keyword evidence="10" id="KW-1185">Reference proteome</keyword>
<dbReference type="PANTHER" id="PTHR22937">
    <property type="entry name" value="E3 UBIQUITIN-PROTEIN LIGASE RNF165"/>
    <property type="match status" value="1"/>
</dbReference>
<organism evidence="10 11">
    <name type="scientific">Cicer arietinum</name>
    <name type="common">Chickpea</name>
    <name type="synonym">Garbanzo</name>
    <dbReference type="NCBI Taxonomy" id="3827"/>
    <lineage>
        <taxon>Eukaryota</taxon>
        <taxon>Viridiplantae</taxon>
        <taxon>Streptophyta</taxon>
        <taxon>Embryophyta</taxon>
        <taxon>Tracheophyta</taxon>
        <taxon>Spermatophyta</taxon>
        <taxon>Magnoliopsida</taxon>
        <taxon>eudicotyledons</taxon>
        <taxon>Gunneridae</taxon>
        <taxon>Pentapetalae</taxon>
        <taxon>rosids</taxon>
        <taxon>fabids</taxon>
        <taxon>Fabales</taxon>
        <taxon>Fabaceae</taxon>
        <taxon>Papilionoideae</taxon>
        <taxon>50 kb inversion clade</taxon>
        <taxon>NPAAA clade</taxon>
        <taxon>Hologalegina</taxon>
        <taxon>IRL clade</taxon>
        <taxon>Cicereae</taxon>
        <taxon>Cicer</taxon>
    </lineage>
</organism>
<evidence type="ECO:0000259" key="9">
    <source>
        <dbReference type="PROSITE" id="PS50089"/>
    </source>
</evidence>
<name>A0A1S2XGN6_CICAR</name>
<accession>A0A1S2XGN6</accession>
<dbReference type="InterPro" id="IPR045191">
    <property type="entry name" value="MBR1/2-like"/>
</dbReference>
<evidence type="ECO:0000256" key="3">
    <source>
        <dbReference type="ARBA" id="ARBA00022679"/>
    </source>
</evidence>
<dbReference type="eggNOG" id="KOG0800">
    <property type="taxonomic scope" value="Eukaryota"/>
</dbReference>
<dbReference type="GO" id="GO:0005634">
    <property type="term" value="C:nucleus"/>
    <property type="evidence" value="ECO:0007669"/>
    <property type="project" value="TreeGrafter"/>
</dbReference>
<dbReference type="GO" id="GO:0008270">
    <property type="term" value="F:zinc ion binding"/>
    <property type="evidence" value="ECO:0007669"/>
    <property type="project" value="UniProtKB-KW"/>
</dbReference>
<evidence type="ECO:0000256" key="6">
    <source>
        <dbReference type="ARBA" id="ARBA00022786"/>
    </source>
</evidence>
<evidence type="ECO:0000313" key="10">
    <source>
        <dbReference type="Proteomes" id="UP000087171"/>
    </source>
</evidence>
<dbReference type="EC" id="2.3.2.27" evidence="2"/>
<dbReference type="PaxDb" id="3827-XP_004489087.1"/>
<evidence type="ECO:0000256" key="8">
    <source>
        <dbReference type="PROSITE-ProRule" id="PRU00175"/>
    </source>
</evidence>
<dbReference type="Proteomes" id="UP000087171">
    <property type="component" value="Chromosome Ca1"/>
</dbReference>
<evidence type="ECO:0000313" key="11">
    <source>
        <dbReference type="RefSeq" id="XP_004489087.2"/>
    </source>
</evidence>
<dbReference type="SUPFAM" id="SSF57850">
    <property type="entry name" value="RING/U-box"/>
    <property type="match status" value="1"/>
</dbReference>
<keyword evidence="4" id="KW-0479">Metal-binding</keyword>
<reference evidence="11" key="2">
    <citation type="submission" date="2025-08" db="UniProtKB">
        <authorList>
            <consortium name="RefSeq"/>
        </authorList>
    </citation>
    <scope>IDENTIFICATION</scope>
    <source>
        <tissue evidence="11">Etiolated seedlings</tissue>
    </source>
</reference>
<dbReference type="InterPro" id="IPR001841">
    <property type="entry name" value="Znf_RING"/>
</dbReference>
<dbReference type="PANTHER" id="PTHR22937:SF200">
    <property type="entry name" value="RING-TYPE E3 UBIQUITIN TRANSFERASE"/>
    <property type="match status" value="1"/>
</dbReference>
<dbReference type="InterPro" id="IPR013083">
    <property type="entry name" value="Znf_RING/FYVE/PHD"/>
</dbReference>
<evidence type="ECO:0000256" key="5">
    <source>
        <dbReference type="ARBA" id="ARBA00022771"/>
    </source>
</evidence>
<dbReference type="Pfam" id="PF13639">
    <property type="entry name" value="zf-RING_2"/>
    <property type="match status" value="1"/>
</dbReference>
<dbReference type="CDD" id="cd16469">
    <property type="entry name" value="RING-H2_RNF24-like"/>
    <property type="match status" value="1"/>
</dbReference>
<evidence type="ECO:0000256" key="7">
    <source>
        <dbReference type="ARBA" id="ARBA00022833"/>
    </source>
</evidence>
<evidence type="ECO:0000256" key="4">
    <source>
        <dbReference type="ARBA" id="ARBA00022723"/>
    </source>
</evidence>
<dbReference type="RefSeq" id="XP_004489087.2">
    <property type="nucleotide sequence ID" value="XM_004489030.2"/>
</dbReference>
<dbReference type="OrthoDB" id="8062037at2759"/>
<keyword evidence="7" id="KW-0862">Zinc</keyword>
<gene>
    <name evidence="11" type="primary">LOC101490758</name>
</gene>
<feature type="domain" description="RING-type" evidence="9">
    <location>
        <begin position="227"/>
        <end position="268"/>
    </location>
</feature>
<dbReference type="Gene3D" id="3.30.40.10">
    <property type="entry name" value="Zinc/RING finger domain, C3HC4 (zinc finger)"/>
    <property type="match status" value="1"/>
</dbReference>
<protein>
    <recommendedName>
        <fullName evidence="2">RING-type E3 ubiquitin transferase</fullName>
        <ecNumber evidence="2">2.3.2.27</ecNumber>
    </recommendedName>
</protein>
<dbReference type="SMART" id="SM00184">
    <property type="entry name" value="RING"/>
    <property type="match status" value="1"/>
</dbReference>
<evidence type="ECO:0000256" key="1">
    <source>
        <dbReference type="ARBA" id="ARBA00000900"/>
    </source>
</evidence>
<dbReference type="AlphaFoldDB" id="A0A1S2XGN6"/>
<keyword evidence="6" id="KW-0833">Ubl conjugation pathway</keyword>
<reference evidence="10" key="1">
    <citation type="journal article" date="2013" name="Nat. Biotechnol.">
        <title>Draft genome sequence of chickpea (Cicer arietinum) provides a resource for trait improvement.</title>
        <authorList>
            <person name="Varshney R.K."/>
            <person name="Song C."/>
            <person name="Saxena R.K."/>
            <person name="Azam S."/>
            <person name="Yu S."/>
            <person name="Sharpe A.G."/>
            <person name="Cannon S."/>
            <person name="Baek J."/>
            <person name="Rosen B.D."/>
            <person name="Tar'an B."/>
            <person name="Millan T."/>
            <person name="Zhang X."/>
            <person name="Ramsay L.D."/>
            <person name="Iwata A."/>
            <person name="Wang Y."/>
            <person name="Nelson W."/>
            <person name="Farmer A.D."/>
            <person name="Gaur P.M."/>
            <person name="Soderlund C."/>
            <person name="Penmetsa R.V."/>
            <person name="Xu C."/>
            <person name="Bharti A.K."/>
            <person name="He W."/>
            <person name="Winter P."/>
            <person name="Zhao S."/>
            <person name="Hane J.K."/>
            <person name="Carrasquilla-Garcia N."/>
            <person name="Condie J.A."/>
            <person name="Upadhyaya H.D."/>
            <person name="Luo M.C."/>
            <person name="Thudi M."/>
            <person name="Gowda C.L."/>
            <person name="Singh N.P."/>
            <person name="Lichtenzveig J."/>
            <person name="Gali K.K."/>
            <person name="Rubio J."/>
            <person name="Nadarajan N."/>
            <person name="Dolezel J."/>
            <person name="Bansal K.C."/>
            <person name="Xu X."/>
            <person name="Edwards D."/>
            <person name="Zhang G."/>
            <person name="Kahl G."/>
            <person name="Gil J."/>
            <person name="Singh K.B."/>
            <person name="Datta S.K."/>
            <person name="Jackson S.A."/>
            <person name="Wang J."/>
            <person name="Cook D.R."/>
        </authorList>
    </citation>
    <scope>NUCLEOTIDE SEQUENCE [LARGE SCALE GENOMIC DNA]</scope>
    <source>
        <strain evidence="10">cv. CDC Frontier</strain>
    </source>
</reference>
<keyword evidence="5 8" id="KW-0863">Zinc-finger</keyword>
<dbReference type="PROSITE" id="PS50089">
    <property type="entry name" value="ZF_RING_2"/>
    <property type="match status" value="1"/>
</dbReference>
<sequence>MDEGIPSLNQVGPHGRAWSMPSESIMVHNHNHLIHGNYLGQHFHPMPYIQAPYINGSSLESASMGFQHDIVGNRNGLMLLHPPPFIQQHQHYQYHHPTLAMQRVLPNPPCSIAIPLQIAFQIYQADRFMPAIIRHHVLYSLGFVLVYDYILLGQVQNPVDHHQDMRLNIEGMSYEELLALGERIGNASTALLEETIKTKVKTKLYSPCPTTMNLEEVASHDQEIDVCIICQEEFKNKEKIGILRCGHEYHLDCITKWLVVKNVCPLCKSEALPLPKKE</sequence>
<comment type="catalytic activity">
    <reaction evidence="1">
        <text>S-ubiquitinyl-[E2 ubiquitin-conjugating enzyme]-L-cysteine + [acceptor protein]-L-lysine = [E2 ubiquitin-conjugating enzyme]-L-cysteine + N(6)-ubiquitinyl-[acceptor protein]-L-lysine.</text>
        <dbReference type="EC" id="2.3.2.27"/>
    </reaction>
</comment>
<proteinExistence type="predicted"/>